<evidence type="ECO:0000256" key="1">
    <source>
        <dbReference type="SAM" id="Coils"/>
    </source>
</evidence>
<evidence type="ECO:0000313" key="2">
    <source>
        <dbReference type="EMBL" id="CAF1261099.1"/>
    </source>
</evidence>
<keyword evidence="1" id="KW-0175">Coiled coil</keyword>
<dbReference type="EMBL" id="CAJNOQ010010791">
    <property type="protein sequence ID" value="CAF1261099.1"/>
    <property type="molecule type" value="Genomic_DNA"/>
</dbReference>
<evidence type="ECO:0000313" key="4">
    <source>
        <dbReference type="Proteomes" id="UP000663829"/>
    </source>
</evidence>
<accession>A0A815AWI8</accession>
<proteinExistence type="predicted"/>
<keyword evidence="4" id="KW-1185">Reference proteome</keyword>
<sequence>RAAVHDTCAHFNTTAFQSMRGYFQVKLLEEMKESFTPFHAILRDLQVNNVRRPNDFEAAVKDKEAAKENIKIAENERPKLLTQARTEYEKAEKQAQIIQERALTDSNIIKRQAEAEAQAVRTRYRTETDTYFELKDKMKLSVASLLNYMAIRVIGTSKNDVYINLKSPAQLKYDL</sequence>
<feature type="coiled-coil region" evidence="1">
    <location>
        <begin position="56"/>
        <end position="101"/>
    </location>
</feature>
<comment type="caution">
    <text evidence="2">The sequence shown here is derived from an EMBL/GenBank/DDBJ whole genome shotgun (WGS) entry which is preliminary data.</text>
</comment>
<organism evidence="2 4">
    <name type="scientific">Didymodactylos carnosus</name>
    <dbReference type="NCBI Taxonomy" id="1234261"/>
    <lineage>
        <taxon>Eukaryota</taxon>
        <taxon>Metazoa</taxon>
        <taxon>Spiralia</taxon>
        <taxon>Gnathifera</taxon>
        <taxon>Rotifera</taxon>
        <taxon>Eurotatoria</taxon>
        <taxon>Bdelloidea</taxon>
        <taxon>Philodinida</taxon>
        <taxon>Philodinidae</taxon>
        <taxon>Didymodactylos</taxon>
    </lineage>
</organism>
<dbReference type="AlphaFoldDB" id="A0A815AWI8"/>
<reference evidence="2" key="1">
    <citation type="submission" date="2021-02" db="EMBL/GenBank/DDBJ databases">
        <authorList>
            <person name="Nowell W R."/>
        </authorList>
    </citation>
    <scope>NUCLEOTIDE SEQUENCE</scope>
</reference>
<evidence type="ECO:0000313" key="3">
    <source>
        <dbReference type="EMBL" id="CAF4038874.1"/>
    </source>
</evidence>
<evidence type="ECO:0008006" key="5">
    <source>
        <dbReference type="Google" id="ProtNLM"/>
    </source>
</evidence>
<protein>
    <recommendedName>
        <fullName evidence="5">Prohibitin</fullName>
    </recommendedName>
</protein>
<dbReference type="Proteomes" id="UP000681722">
    <property type="component" value="Unassembled WGS sequence"/>
</dbReference>
<dbReference type="OrthoDB" id="190994at2759"/>
<name>A0A815AWI8_9BILA</name>
<dbReference type="EMBL" id="CAJOBC010018778">
    <property type="protein sequence ID" value="CAF4038874.1"/>
    <property type="molecule type" value="Genomic_DNA"/>
</dbReference>
<dbReference type="Proteomes" id="UP000663829">
    <property type="component" value="Unassembled WGS sequence"/>
</dbReference>
<gene>
    <name evidence="2" type="ORF">GPM918_LOCUS26608</name>
    <name evidence="3" type="ORF">SRO942_LOCUS26795</name>
</gene>
<feature type="non-terminal residue" evidence="2">
    <location>
        <position position="1"/>
    </location>
</feature>